<protein>
    <submittedName>
        <fullName evidence="1">Uncharacterized protein</fullName>
    </submittedName>
</protein>
<proteinExistence type="predicted"/>
<gene>
    <name evidence="1" type="ORF">SAMN04488522_105551</name>
</gene>
<dbReference type="EMBL" id="FQUQ01000005">
    <property type="protein sequence ID" value="SHG45406.1"/>
    <property type="molecule type" value="Genomic_DNA"/>
</dbReference>
<dbReference type="Proteomes" id="UP000184287">
    <property type="component" value="Unassembled WGS sequence"/>
</dbReference>
<sequence length="175" mass="20052">MMLRYPVFFFVVLMTGCFSTRNSHNMVRVPINRFPFKSNTNESVYQMIDTASFYLTVALDGQHMIMNNDGKPRDIRSRNGGLKFYANGRVGSFSQTNSSEVGSLDPKKARMGLYCLNEDGFFAGFASHSPQAGVFIIKEKIKIKGDTLIMGTDKFEFKYLRKKLPDQWLVFKPDW</sequence>
<keyword evidence="2" id="KW-1185">Reference proteome</keyword>
<name>A0A1M5JXX0_9SPHI</name>
<dbReference type="PROSITE" id="PS51257">
    <property type="entry name" value="PROKAR_LIPOPROTEIN"/>
    <property type="match status" value="1"/>
</dbReference>
<accession>A0A1M5JXX0</accession>
<evidence type="ECO:0000313" key="1">
    <source>
        <dbReference type="EMBL" id="SHG45406.1"/>
    </source>
</evidence>
<evidence type="ECO:0000313" key="2">
    <source>
        <dbReference type="Proteomes" id="UP000184287"/>
    </source>
</evidence>
<reference evidence="2" key="1">
    <citation type="submission" date="2016-11" db="EMBL/GenBank/DDBJ databases">
        <authorList>
            <person name="Varghese N."/>
            <person name="Submissions S."/>
        </authorList>
    </citation>
    <scope>NUCLEOTIDE SEQUENCE [LARGE SCALE GENOMIC DNA]</scope>
    <source>
        <strain evidence="2">DSM 16990</strain>
    </source>
</reference>
<organism evidence="1 2">
    <name type="scientific">Pedobacter caeni</name>
    <dbReference type="NCBI Taxonomy" id="288992"/>
    <lineage>
        <taxon>Bacteria</taxon>
        <taxon>Pseudomonadati</taxon>
        <taxon>Bacteroidota</taxon>
        <taxon>Sphingobacteriia</taxon>
        <taxon>Sphingobacteriales</taxon>
        <taxon>Sphingobacteriaceae</taxon>
        <taxon>Pedobacter</taxon>
    </lineage>
</organism>
<dbReference type="AlphaFoldDB" id="A0A1M5JXX0"/>
<dbReference type="STRING" id="288992.SAMN04488522_105551"/>